<evidence type="ECO:0000313" key="3">
    <source>
        <dbReference type="Proteomes" id="UP001365542"/>
    </source>
</evidence>
<name>A0AAV9X3W2_9PEZI</name>
<reference evidence="2 3" key="1">
    <citation type="submission" date="2019-10" db="EMBL/GenBank/DDBJ databases">
        <authorList>
            <person name="Palmer J.M."/>
        </authorList>
    </citation>
    <scope>NUCLEOTIDE SEQUENCE [LARGE SCALE GENOMIC DNA]</scope>
    <source>
        <strain evidence="2 3">TWF694</strain>
    </source>
</reference>
<gene>
    <name evidence="2" type="ORF">TWF694_002638</name>
</gene>
<dbReference type="EMBL" id="JAVHJO010000011">
    <property type="protein sequence ID" value="KAK6533706.1"/>
    <property type="molecule type" value="Genomic_DNA"/>
</dbReference>
<evidence type="ECO:0000256" key="1">
    <source>
        <dbReference type="SAM" id="MobiDB-lite"/>
    </source>
</evidence>
<feature type="region of interest" description="Disordered" evidence="1">
    <location>
        <begin position="56"/>
        <end position="80"/>
    </location>
</feature>
<keyword evidence="3" id="KW-1185">Reference proteome</keyword>
<proteinExistence type="predicted"/>
<accession>A0AAV9X3W2</accession>
<evidence type="ECO:0008006" key="4">
    <source>
        <dbReference type="Google" id="ProtNLM"/>
    </source>
</evidence>
<organism evidence="2 3">
    <name type="scientific">Orbilia ellipsospora</name>
    <dbReference type="NCBI Taxonomy" id="2528407"/>
    <lineage>
        <taxon>Eukaryota</taxon>
        <taxon>Fungi</taxon>
        <taxon>Dikarya</taxon>
        <taxon>Ascomycota</taxon>
        <taxon>Pezizomycotina</taxon>
        <taxon>Orbiliomycetes</taxon>
        <taxon>Orbiliales</taxon>
        <taxon>Orbiliaceae</taxon>
        <taxon>Orbilia</taxon>
    </lineage>
</organism>
<protein>
    <recommendedName>
        <fullName evidence="4">F-box domain-containing protein</fullName>
    </recommendedName>
</protein>
<evidence type="ECO:0000313" key="2">
    <source>
        <dbReference type="EMBL" id="KAK6533706.1"/>
    </source>
</evidence>
<feature type="compositionally biased region" description="Basic and acidic residues" evidence="1">
    <location>
        <begin position="62"/>
        <end position="79"/>
    </location>
</feature>
<dbReference type="Proteomes" id="UP001365542">
    <property type="component" value="Unassembled WGS sequence"/>
</dbReference>
<sequence>MAVCVNRVEVAFGMEISLMRALSIRDHTTIPATGNLTKTEQSSSVCFESTWNWAKDPAPRQGRMEMRPGPRDSSRKPAVRDQSWLYETKKRSLANTARPSDKEIDKSIDWIRTRITALEFFPNLQDLSIAVNIPPELESNIFIAIFRAIASYRFYKKLQYLVLNVFKKPATGYDYGTDITYTETFVKLSPANQQFLGAEISHPSIYQVVRNTVTPLSSLSEFILCVNGIATPLTDPASKFFELSAFYFHLVTVAPQLKSLDVKTTEDSWDYCTYKLDADTDPTALFKLEFPRLETLESFTLIKFHIPTSDEMERLAQKFPNLQKLEIKLFDPIQRPEWCDDGDPPFPYESLVGCNMQNLKELRLPWPAYYYDRPRLGRMGVGGMGRASNVDPTVLKGWILRMLRGGGVRSLTTIKFEGMRFYNEWHPKVDRGWREIEIKYNMRRWDDGGWWEKDLDFKYEEEFEDIPSW</sequence>
<dbReference type="AlphaFoldDB" id="A0AAV9X3W2"/>
<comment type="caution">
    <text evidence="2">The sequence shown here is derived from an EMBL/GenBank/DDBJ whole genome shotgun (WGS) entry which is preliminary data.</text>
</comment>